<organism evidence="6 7">
    <name type="scientific">Streptomyces taklimakanensis</name>
    <dbReference type="NCBI Taxonomy" id="2569853"/>
    <lineage>
        <taxon>Bacteria</taxon>
        <taxon>Bacillati</taxon>
        <taxon>Actinomycetota</taxon>
        <taxon>Actinomycetes</taxon>
        <taxon>Kitasatosporales</taxon>
        <taxon>Streptomycetaceae</taxon>
        <taxon>Streptomyces</taxon>
    </lineage>
</organism>
<dbReference type="Proteomes" id="UP000473014">
    <property type="component" value="Unassembled WGS sequence"/>
</dbReference>
<dbReference type="InterPro" id="IPR020449">
    <property type="entry name" value="Tscrpt_reg_AraC-type_HTH"/>
</dbReference>
<dbReference type="Gene3D" id="2.60.120.10">
    <property type="entry name" value="Jelly Rolls"/>
    <property type="match status" value="1"/>
</dbReference>
<evidence type="ECO:0000313" key="7">
    <source>
        <dbReference type="Proteomes" id="UP000473014"/>
    </source>
</evidence>
<dbReference type="GO" id="GO:0043565">
    <property type="term" value="F:sequence-specific DNA binding"/>
    <property type="evidence" value="ECO:0007669"/>
    <property type="project" value="InterPro"/>
</dbReference>
<dbReference type="InterPro" id="IPR014710">
    <property type="entry name" value="RmlC-like_jellyroll"/>
</dbReference>
<feature type="compositionally biased region" description="Basic and acidic residues" evidence="4">
    <location>
        <begin position="290"/>
        <end position="312"/>
    </location>
</feature>
<keyword evidence="2" id="KW-0238">DNA-binding</keyword>
<dbReference type="SMART" id="SM00342">
    <property type="entry name" value="HTH_ARAC"/>
    <property type="match status" value="1"/>
</dbReference>
<dbReference type="PANTHER" id="PTHR43280">
    <property type="entry name" value="ARAC-FAMILY TRANSCRIPTIONAL REGULATOR"/>
    <property type="match status" value="1"/>
</dbReference>
<dbReference type="InterPro" id="IPR003313">
    <property type="entry name" value="AraC-bd"/>
</dbReference>
<dbReference type="SUPFAM" id="SSF51215">
    <property type="entry name" value="Regulatory protein AraC"/>
    <property type="match status" value="1"/>
</dbReference>
<dbReference type="Gene3D" id="1.10.10.60">
    <property type="entry name" value="Homeodomain-like"/>
    <property type="match status" value="2"/>
</dbReference>
<dbReference type="GO" id="GO:0003700">
    <property type="term" value="F:DNA-binding transcription factor activity"/>
    <property type="evidence" value="ECO:0007669"/>
    <property type="project" value="InterPro"/>
</dbReference>
<dbReference type="Pfam" id="PF02311">
    <property type="entry name" value="AraC_binding"/>
    <property type="match status" value="1"/>
</dbReference>
<dbReference type="EMBL" id="WIXO01000001">
    <property type="protein sequence ID" value="MTE17976.1"/>
    <property type="molecule type" value="Genomic_DNA"/>
</dbReference>
<sequence>MHRLQVPAPDVLPFAIGSFDTIGPLSRASFPHRHVFHEVVYVTGGRGAHVVDTVAWPLSPPNLCLVSPGQVHHWRGASGPDGWVVLFTEDFLPDRPEDRRTLRALREWPWRCPAPDDAVRFSALLREMEREYRRREEGFVPVLRSYLRVLLVRAGRLPHGAPTPVRERTGRRAADGTGGDGTASGAAGRAGELARAFGELAERSGAGGLSVRACAARLGVSVGHLDEVVKRATGHTPGQVLRRARVLEAKRLLVGTDLTVGRIARETGFSDPAYFCRFFRRETGVTPGSFRDRARAAERDGRSVPNHHDPRTESIAPPPKAP</sequence>
<evidence type="ECO:0000256" key="1">
    <source>
        <dbReference type="ARBA" id="ARBA00023015"/>
    </source>
</evidence>
<dbReference type="PANTHER" id="PTHR43280:SF32">
    <property type="entry name" value="TRANSCRIPTIONAL REGULATORY PROTEIN"/>
    <property type="match status" value="1"/>
</dbReference>
<dbReference type="InterPro" id="IPR037923">
    <property type="entry name" value="HTH-like"/>
</dbReference>
<accession>A0A6G2B773</accession>
<feature type="region of interest" description="Disordered" evidence="4">
    <location>
        <begin position="289"/>
        <end position="322"/>
    </location>
</feature>
<dbReference type="PRINTS" id="PR00032">
    <property type="entry name" value="HTHARAC"/>
</dbReference>
<reference evidence="6 7" key="1">
    <citation type="submission" date="2019-11" db="EMBL/GenBank/DDBJ databases">
        <authorList>
            <person name="Yuan L."/>
        </authorList>
    </citation>
    <scope>NUCLEOTIDE SEQUENCE [LARGE SCALE GENOMIC DNA]</scope>
    <source>
        <strain evidence="6 7">TRM43335</strain>
    </source>
</reference>
<evidence type="ECO:0000256" key="3">
    <source>
        <dbReference type="ARBA" id="ARBA00023163"/>
    </source>
</evidence>
<dbReference type="InterPro" id="IPR018060">
    <property type="entry name" value="HTH_AraC"/>
</dbReference>
<dbReference type="SUPFAM" id="SSF46689">
    <property type="entry name" value="Homeodomain-like"/>
    <property type="match status" value="1"/>
</dbReference>
<keyword evidence="3" id="KW-0804">Transcription</keyword>
<protein>
    <submittedName>
        <fullName evidence="6">Helix-turn-helix domain-containing protein</fullName>
    </submittedName>
</protein>
<feature type="region of interest" description="Disordered" evidence="4">
    <location>
        <begin position="160"/>
        <end position="188"/>
    </location>
</feature>
<dbReference type="PROSITE" id="PS00041">
    <property type="entry name" value="HTH_ARAC_FAMILY_1"/>
    <property type="match status" value="1"/>
</dbReference>
<feature type="domain" description="HTH araC/xylS-type" evidence="5">
    <location>
        <begin position="191"/>
        <end position="293"/>
    </location>
</feature>
<dbReference type="PROSITE" id="PS01124">
    <property type="entry name" value="HTH_ARAC_FAMILY_2"/>
    <property type="match status" value="1"/>
</dbReference>
<gene>
    <name evidence="6" type="ORF">F0L17_02275</name>
</gene>
<dbReference type="InterPro" id="IPR018062">
    <property type="entry name" value="HTH_AraC-typ_CS"/>
</dbReference>
<dbReference type="AlphaFoldDB" id="A0A6G2B773"/>
<evidence type="ECO:0000256" key="2">
    <source>
        <dbReference type="ARBA" id="ARBA00023125"/>
    </source>
</evidence>
<keyword evidence="7" id="KW-1185">Reference proteome</keyword>
<dbReference type="InterPro" id="IPR009057">
    <property type="entry name" value="Homeodomain-like_sf"/>
</dbReference>
<keyword evidence="1" id="KW-0805">Transcription regulation</keyword>
<evidence type="ECO:0000256" key="4">
    <source>
        <dbReference type="SAM" id="MobiDB-lite"/>
    </source>
</evidence>
<evidence type="ECO:0000259" key="5">
    <source>
        <dbReference type="PROSITE" id="PS01124"/>
    </source>
</evidence>
<evidence type="ECO:0000313" key="6">
    <source>
        <dbReference type="EMBL" id="MTE17976.1"/>
    </source>
</evidence>
<name>A0A6G2B773_9ACTN</name>
<dbReference type="OrthoDB" id="9799345at2"/>
<dbReference type="Pfam" id="PF12833">
    <property type="entry name" value="HTH_18"/>
    <property type="match status" value="1"/>
</dbReference>
<proteinExistence type="predicted"/>
<feature type="compositionally biased region" description="Basic and acidic residues" evidence="4">
    <location>
        <begin position="165"/>
        <end position="174"/>
    </location>
</feature>
<comment type="caution">
    <text evidence="6">The sequence shown here is derived from an EMBL/GenBank/DDBJ whole genome shotgun (WGS) entry which is preliminary data.</text>
</comment>